<dbReference type="AlphaFoldDB" id="B9R703"/>
<dbReference type="InterPro" id="IPR016181">
    <property type="entry name" value="Acyl_CoA_acyltransferase"/>
</dbReference>
<dbReference type="InterPro" id="IPR013083">
    <property type="entry name" value="Znf_RING/FYVE/PHD"/>
</dbReference>
<dbReference type="CDD" id="cd04301">
    <property type="entry name" value="NAT_SF"/>
    <property type="match status" value="1"/>
</dbReference>
<dbReference type="InterPro" id="IPR042163">
    <property type="entry name" value="PHF12"/>
</dbReference>
<feature type="domain" description="N-acetyltransferase" evidence="1">
    <location>
        <begin position="122"/>
        <end position="274"/>
    </location>
</feature>
<dbReference type="InParanoid" id="B9R703"/>
<dbReference type="GO" id="GO:0016747">
    <property type="term" value="F:acyltransferase activity, transferring groups other than amino-acyl groups"/>
    <property type="evidence" value="ECO:0007669"/>
    <property type="project" value="InterPro"/>
</dbReference>
<dbReference type="STRING" id="3988.B9R703"/>
<dbReference type="Gene3D" id="3.40.630.30">
    <property type="match status" value="1"/>
</dbReference>
<protein>
    <submittedName>
        <fullName evidence="2">DNA binding protein, putative</fullName>
    </submittedName>
</protein>
<reference evidence="3" key="1">
    <citation type="journal article" date="2010" name="Nat. Biotechnol.">
        <title>Draft genome sequence of the oilseed species Ricinus communis.</title>
        <authorList>
            <person name="Chan A.P."/>
            <person name="Crabtree J."/>
            <person name="Zhao Q."/>
            <person name="Lorenzi H."/>
            <person name="Orvis J."/>
            <person name="Puiu D."/>
            <person name="Melake-Berhan A."/>
            <person name="Jones K.M."/>
            <person name="Redman J."/>
            <person name="Chen G."/>
            <person name="Cahoon E.B."/>
            <person name="Gedil M."/>
            <person name="Stanke M."/>
            <person name="Haas B.J."/>
            <person name="Wortman J.R."/>
            <person name="Fraser-Liggett C.M."/>
            <person name="Ravel J."/>
            <person name="Rabinowicz P.D."/>
        </authorList>
    </citation>
    <scope>NUCLEOTIDE SEQUENCE [LARGE SCALE GENOMIC DNA]</scope>
    <source>
        <strain evidence="3">cv. Hale</strain>
    </source>
</reference>
<evidence type="ECO:0000313" key="2">
    <source>
        <dbReference type="EMBL" id="EEF52283.1"/>
    </source>
</evidence>
<dbReference type="EMBL" id="EQ973772">
    <property type="protein sequence ID" value="EEF52283.1"/>
    <property type="molecule type" value="Genomic_DNA"/>
</dbReference>
<dbReference type="PROSITE" id="PS51186">
    <property type="entry name" value="GNAT"/>
    <property type="match status" value="1"/>
</dbReference>
<organism evidence="2 3">
    <name type="scientific">Ricinus communis</name>
    <name type="common">Castor bean</name>
    <dbReference type="NCBI Taxonomy" id="3988"/>
    <lineage>
        <taxon>Eukaryota</taxon>
        <taxon>Viridiplantae</taxon>
        <taxon>Streptophyta</taxon>
        <taxon>Embryophyta</taxon>
        <taxon>Tracheophyta</taxon>
        <taxon>Spermatophyta</taxon>
        <taxon>Magnoliopsida</taxon>
        <taxon>eudicotyledons</taxon>
        <taxon>Gunneridae</taxon>
        <taxon>Pentapetalae</taxon>
        <taxon>rosids</taxon>
        <taxon>fabids</taxon>
        <taxon>Malpighiales</taxon>
        <taxon>Euphorbiaceae</taxon>
        <taxon>Acalyphoideae</taxon>
        <taxon>Acalypheae</taxon>
        <taxon>Ricinus</taxon>
    </lineage>
</organism>
<evidence type="ECO:0000259" key="1">
    <source>
        <dbReference type="PROSITE" id="PS51186"/>
    </source>
</evidence>
<sequence>MLIAITYVRFAIMEEVPDGEWFCPFCCCNICGQNKLLDNDVQQDGFILSCDQCPRKFHVACARSRGLIKLERKGTCYSWFCSDKCEYVFSGLQHLLGKSVPVGTDNLTWTLLKRVEPDCFDLEVLSANNSKLKLALEVMHECFEPAKDAFTGKDLVEDVIFSSGSNLNRLNFLGFYTVLLERNNELTTVANVRVFGDKVAEVPFVATKFQYRRLGMCRVLMNELERQLLNLGVEKLVLPAAFSTLETWIKGFGFSVMTYSDKKAHSDYPILFFQGTVLCQKFLKRSLLQD</sequence>
<dbReference type="SUPFAM" id="SSF55729">
    <property type="entry name" value="Acyl-CoA N-acyltransferases (Nat)"/>
    <property type="match status" value="1"/>
</dbReference>
<keyword evidence="3" id="KW-1185">Reference proteome</keyword>
<dbReference type="Proteomes" id="UP000008311">
    <property type="component" value="Unassembled WGS sequence"/>
</dbReference>
<name>B9R703_RICCO</name>
<dbReference type="InterPro" id="IPR000182">
    <property type="entry name" value="GNAT_dom"/>
</dbReference>
<dbReference type="PANTHER" id="PTHR46309">
    <property type="entry name" value="PHD FINGER PROTEIN 12"/>
    <property type="match status" value="1"/>
</dbReference>
<accession>B9R703</accession>
<dbReference type="Pfam" id="PF23209">
    <property type="entry name" value="IDM1_C"/>
    <property type="match status" value="1"/>
</dbReference>
<gene>
    <name evidence="2" type="ORF">RCOM_1587400</name>
</gene>
<proteinExistence type="predicted"/>
<evidence type="ECO:0000313" key="3">
    <source>
        <dbReference type="Proteomes" id="UP000008311"/>
    </source>
</evidence>
<dbReference type="eggNOG" id="ENOG502QTVY">
    <property type="taxonomic scope" value="Eukaryota"/>
</dbReference>
<dbReference type="Gene3D" id="3.30.40.10">
    <property type="entry name" value="Zinc/RING finger domain, C3HC4 (zinc finger)"/>
    <property type="match status" value="1"/>
</dbReference>
<dbReference type="PANTHER" id="PTHR46309:SF12">
    <property type="entry name" value="GB|AAC80581.1"/>
    <property type="match status" value="1"/>
</dbReference>
<dbReference type="GO" id="GO:0003714">
    <property type="term" value="F:transcription corepressor activity"/>
    <property type="evidence" value="ECO:0007669"/>
    <property type="project" value="InterPro"/>
</dbReference>
<dbReference type="InterPro" id="IPR056511">
    <property type="entry name" value="IDM1_C"/>
</dbReference>